<name>S7ZU67_PENO1</name>
<dbReference type="Pfam" id="PF05721">
    <property type="entry name" value="PhyH"/>
    <property type="match status" value="1"/>
</dbReference>
<reference evidence="2 3" key="1">
    <citation type="journal article" date="2013" name="PLoS ONE">
        <title>Genomic and secretomic analyses reveal unique features of the lignocellulolytic enzyme system of Penicillium decumbens.</title>
        <authorList>
            <person name="Liu G."/>
            <person name="Zhang L."/>
            <person name="Wei X."/>
            <person name="Zou G."/>
            <person name="Qin Y."/>
            <person name="Ma L."/>
            <person name="Li J."/>
            <person name="Zheng H."/>
            <person name="Wang S."/>
            <person name="Wang C."/>
            <person name="Xun L."/>
            <person name="Zhao G.-P."/>
            <person name="Zhou Z."/>
            <person name="Qu Y."/>
        </authorList>
    </citation>
    <scope>NUCLEOTIDE SEQUENCE [LARGE SCALE GENOMIC DNA]</scope>
    <source>
        <strain evidence="3">114-2 / CGMCC 5302</strain>
    </source>
</reference>
<accession>S7ZU67</accession>
<feature type="compositionally biased region" description="Basic and acidic residues" evidence="1">
    <location>
        <begin position="333"/>
        <end position="350"/>
    </location>
</feature>
<dbReference type="EMBL" id="KB644414">
    <property type="protein sequence ID" value="EPS32296.1"/>
    <property type="molecule type" value="Genomic_DNA"/>
</dbReference>
<dbReference type="InterPro" id="IPR008775">
    <property type="entry name" value="Phytyl_CoA_dOase-like"/>
</dbReference>
<evidence type="ECO:0000256" key="1">
    <source>
        <dbReference type="SAM" id="MobiDB-lite"/>
    </source>
</evidence>
<dbReference type="Proteomes" id="UP000019376">
    <property type="component" value="Unassembled WGS sequence"/>
</dbReference>
<evidence type="ECO:0000313" key="2">
    <source>
        <dbReference type="EMBL" id="EPS32296.1"/>
    </source>
</evidence>
<feature type="region of interest" description="Disordered" evidence="1">
    <location>
        <begin position="308"/>
        <end position="350"/>
    </location>
</feature>
<dbReference type="HOGENOM" id="CLU_053011_0_0_1"/>
<dbReference type="SUPFAM" id="SSF51197">
    <property type="entry name" value="Clavaminate synthase-like"/>
    <property type="match status" value="1"/>
</dbReference>
<evidence type="ECO:0000313" key="3">
    <source>
        <dbReference type="Proteomes" id="UP000019376"/>
    </source>
</evidence>
<dbReference type="Gene3D" id="2.60.120.620">
    <property type="entry name" value="q2cbj1_9rhob like domain"/>
    <property type="match status" value="1"/>
</dbReference>
<proteinExistence type="predicted"/>
<dbReference type="eggNOG" id="ENOG502QVG4">
    <property type="taxonomic scope" value="Eukaryota"/>
</dbReference>
<protein>
    <submittedName>
        <fullName evidence="2">Uncharacterized protein</fullName>
    </submittedName>
</protein>
<keyword evidence="3" id="KW-1185">Reference proteome</keyword>
<organism evidence="2 3">
    <name type="scientific">Penicillium oxalicum (strain 114-2 / CGMCC 5302)</name>
    <name type="common">Penicillium decumbens</name>
    <dbReference type="NCBI Taxonomy" id="933388"/>
    <lineage>
        <taxon>Eukaryota</taxon>
        <taxon>Fungi</taxon>
        <taxon>Dikarya</taxon>
        <taxon>Ascomycota</taxon>
        <taxon>Pezizomycotina</taxon>
        <taxon>Eurotiomycetes</taxon>
        <taxon>Eurotiomycetidae</taxon>
        <taxon>Eurotiales</taxon>
        <taxon>Aspergillaceae</taxon>
        <taxon>Penicillium</taxon>
    </lineage>
</organism>
<dbReference type="OrthoDB" id="4664297at2759"/>
<dbReference type="PhylomeDB" id="S7ZU67"/>
<gene>
    <name evidence="2" type="ORF">PDE_07256</name>
</gene>
<dbReference type="AlphaFoldDB" id="S7ZU67"/>
<feature type="compositionally biased region" description="Polar residues" evidence="1">
    <location>
        <begin position="311"/>
        <end position="325"/>
    </location>
</feature>
<sequence>MTAKNSQESQYRLSQDEIDHFLRHGYVRIPNCFSREKAAEWTAEVWTRLGYSPTDKSTWAAERIHMPDHKSEPVQTFAPKAWAAICELLGGEDRVAAHSAVWNDAFIVNLGTPESEGKWPQPAELTGWHVDGDFFIHFLDSPEQGLLVIPLFTDIQEHAGGTVVCSDAIGKMAQHLYNHPQGVSPYMVPRGQPDDQSGDFYDTVIQQCHEFHEMTGNIGDVILLHPLMLHSASVNSLRIPRIITNPPVSLKQPFNFDRSDPSQYSIVERKTLQELGKTRLDGWTIQGGRAPVVPARLRSQERMKQLELERLQTSPEANRSSTSRDSAPPKVPIDTKPRRVARVRDQCNLS</sequence>